<evidence type="ECO:0000256" key="6">
    <source>
        <dbReference type="ARBA" id="ARBA00022679"/>
    </source>
</evidence>
<proteinExistence type="predicted"/>
<accession>A0A0C1QBI0</accession>
<dbReference type="GO" id="GO:0006526">
    <property type="term" value="P:L-arginine biosynthetic process"/>
    <property type="evidence" value="ECO:0007669"/>
    <property type="project" value="UniProtKB-KW"/>
</dbReference>
<evidence type="ECO:0000256" key="8">
    <source>
        <dbReference type="ARBA" id="ARBA00022777"/>
    </source>
</evidence>
<evidence type="ECO:0000313" key="14">
    <source>
        <dbReference type="EMBL" id="KID57976.1"/>
    </source>
</evidence>
<comment type="catalytic activity">
    <reaction evidence="12">
        <text>N-acetyl-L-glutamate + ATP = N-acetyl-L-glutamyl 5-phosphate + ADP</text>
        <dbReference type="Rhea" id="RHEA:14629"/>
        <dbReference type="ChEBI" id="CHEBI:30616"/>
        <dbReference type="ChEBI" id="CHEBI:44337"/>
        <dbReference type="ChEBI" id="CHEBI:57936"/>
        <dbReference type="ChEBI" id="CHEBI:456216"/>
        <dbReference type="EC" id="2.7.2.8"/>
    </reaction>
</comment>
<sequence length="262" mass="27978">MNQVAKQTWVIKVGGAVLNTEQAALSLFQVLHELSKEQDKQFVLVHGGGALVDRWLEDAGFATAKHQGLRISPKEQLPYIVGALAGCANKQLMSQAIVAGLQPVGTCLYEAGFLAKQKLKALGQVGTCVAEEGLGLLENLLALGRIPLVSSVGIGQDGGLYNINADEAAAEIAQNIGAELVFMTDVEAVLDAQKQPLHSLNAEQIESLIQQKVIVGGMEVKVKTSLHAAQHLRRGVYISSWQKPENLIALLRGDHVGTKILP</sequence>
<dbReference type="OrthoDB" id="5915023at2"/>
<evidence type="ECO:0000256" key="9">
    <source>
        <dbReference type="ARBA" id="ARBA00022840"/>
    </source>
</evidence>
<feature type="domain" description="Aspartate/glutamate/uridylate kinase" evidence="13">
    <location>
        <begin position="8"/>
        <end position="238"/>
    </location>
</feature>
<keyword evidence="8 14" id="KW-0418">Kinase</keyword>
<evidence type="ECO:0000256" key="2">
    <source>
        <dbReference type="ARBA" id="ARBA00013065"/>
    </source>
</evidence>
<dbReference type="InterPro" id="IPR036393">
    <property type="entry name" value="AceGlu_kinase-like_sf"/>
</dbReference>
<dbReference type="PIRSF" id="PIRSF000728">
    <property type="entry name" value="NAGK"/>
    <property type="match status" value="1"/>
</dbReference>
<dbReference type="EMBL" id="JWIC01000004">
    <property type="protein sequence ID" value="KID57976.1"/>
    <property type="molecule type" value="Genomic_DNA"/>
</dbReference>
<dbReference type="InterPro" id="IPR001048">
    <property type="entry name" value="Asp/Glu/Uridylate_kinase"/>
</dbReference>
<keyword evidence="7" id="KW-0547">Nucleotide-binding</keyword>
<keyword evidence="4" id="KW-0055">Arginine biosynthesis</keyword>
<evidence type="ECO:0000256" key="3">
    <source>
        <dbReference type="ARBA" id="ARBA00021197"/>
    </source>
</evidence>
<keyword evidence="9" id="KW-0067">ATP-binding</keyword>
<keyword evidence="5" id="KW-0028">Amino-acid biosynthesis</keyword>
<evidence type="ECO:0000256" key="10">
    <source>
        <dbReference type="ARBA" id="ARBA00030178"/>
    </source>
</evidence>
<dbReference type="SUPFAM" id="SSF53633">
    <property type="entry name" value="Carbamate kinase-like"/>
    <property type="match status" value="1"/>
</dbReference>
<evidence type="ECO:0000256" key="11">
    <source>
        <dbReference type="ARBA" id="ARBA00030639"/>
    </source>
</evidence>
<evidence type="ECO:0000256" key="4">
    <source>
        <dbReference type="ARBA" id="ARBA00022571"/>
    </source>
</evidence>
<dbReference type="RefSeq" id="WP_039608273.1">
    <property type="nucleotide sequence ID" value="NZ_JWIC01000004.1"/>
</dbReference>
<evidence type="ECO:0000259" key="13">
    <source>
        <dbReference type="Pfam" id="PF00696"/>
    </source>
</evidence>
<dbReference type="GO" id="GO:0005524">
    <property type="term" value="F:ATP binding"/>
    <property type="evidence" value="ECO:0007669"/>
    <property type="project" value="UniProtKB-KW"/>
</dbReference>
<dbReference type="PANTHER" id="PTHR23342">
    <property type="entry name" value="N-ACETYLGLUTAMATE SYNTHASE"/>
    <property type="match status" value="1"/>
</dbReference>
<dbReference type="Pfam" id="PF00696">
    <property type="entry name" value="AA_kinase"/>
    <property type="match status" value="1"/>
</dbReference>
<organism evidence="14 15">
    <name type="scientific">Pseudoalteromonas luteoviolacea</name>
    <dbReference type="NCBI Taxonomy" id="43657"/>
    <lineage>
        <taxon>Bacteria</taxon>
        <taxon>Pseudomonadati</taxon>
        <taxon>Pseudomonadota</taxon>
        <taxon>Gammaproteobacteria</taxon>
        <taxon>Alteromonadales</taxon>
        <taxon>Pseudoalteromonadaceae</taxon>
        <taxon>Pseudoalteromonas</taxon>
    </lineage>
</organism>
<dbReference type="GO" id="GO:0005737">
    <property type="term" value="C:cytoplasm"/>
    <property type="evidence" value="ECO:0007669"/>
    <property type="project" value="InterPro"/>
</dbReference>
<dbReference type="NCBIfam" id="TIGR00761">
    <property type="entry name" value="argB"/>
    <property type="match status" value="1"/>
</dbReference>
<dbReference type="InterPro" id="IPR004662">
    <property type="entry name" value="AcgluKinase_fam"/>
</dbReference>
<evidence type="ECO:0000256" key="1">
    <source>
        <dbReference type="ARBA" id="ARBA00004828"/>
    </source>
</evidence>
<evidence type="ECO:0000256" key="7">
    <source>
        <dbReference type="ARBA" id="ARBA00022741"/>
    </source>
</evidence>
<dbReference type="GO" id="GO:0003991">
    <property type="term" value="F:acetylglutamate kinase activity"/>
    <property type="evidence" value="ECO:0007669"/>
    <property type="project" value="UniProtKB-EC"/>
</dbReference>
<reference evidence="14 15" key="1">
    <citation type="submission" date="2014-12" db="EMBL/GenBank/DDBJ databases">
        <title>Draft Genome Sequence of Pseudoalteromonas luteoviolacea HI1.</title>
        <authorList>
            <person name="Asahina A.Y."/>
            <person name="Hadfield M.G."/>
        </authorList>
    </citation>
    <scope>NUCLEOTIDE SEQUENCE [LARGE SCALE GENOMIC DNA]</scope>
    <source>
        <strain evidence="14 15">HI1</strain>
    </source>
</reference>
<keyword evidence="6" id="KW-0808">Transferase</keyword>
<dbReference type="EC" id="2.7.2.8" evidence="2"/>
<dbReference type="Proteomes" id="UP000031327">
    <property type="component" value="Unassembled WGS sequence"/>
</dbReference>
<comment type="caution">
    <text evidence="14">The sequence shown here is derived from an EMBL/GenBank/DDBJ whole genome shotgun (WGS) entry which is preliminary data.</text>
</comment>
<dbReference type="PANTHER" id="PTHR23342:SF0">
    <property type="entry name" value="N-ACETYLGLUTAMATE SYNTHASE, MITOCHONDRIAL"/>
    <property type="match status" value="1"/>
</dbReference>
<gene>
    <name evidence="14" type="ORF">JF50_04335</name>
</gene>
<protein>
    <recommendedName>
        <fullName evidence="3">Acetylglutamate kinase</fullName>
        <ecNumber evidence="2">2.7.2.8</ecNumber>
    </recommendedName>
    <alternativeName>
        <fullName evidence="10">N-acetyl-L-glutamate 5-phosphotransferase</fullName>
    </alternativeName>
    <alternativeName>
        <fullName evidence="11">NAG kinase</fullName>
    </alternativeName>
</protein>
<evidence type="ECO:0000256" key="5">
    <source>
        <dbReference type="ARBA" id="ARBA00022605"/>
    </source>
</evidence>
<dbReference type="Gene3D" id="3.40.1160.10">
    <property type="entry name" value="Acetylglutamate kinase-like"/>
    <property type="match status" value="1"/>
</dbReference>
<evidence type="ECO:0000256" key="12">
    <source>
        <dbReference type="ARBA" id="ARBA00048141"/>
    </source>
</evidence>
<name>A0A0C1QBI0_9GAMM</name>
<comment type="pathway">
    <text evidence="1">Amino-acid biosynthesis; L-arginine biosynthesis; N(2)-acetyl-L-ornithine from L-glutamate: step 2/4.</text>
</comment>
<dbReference type="AlphaFoldDB" id="A0A0C1QBI0"/>
<evidence type="ECO:0000313" key="15">
    <source>
        <dbReference type="Proteomes" id="UP000031327"/>
    </source>
</evidence>